<dbReference type="HOGENOM" id="CLU_2543542_0_0_1"/>
<dbReference type="GeneID" id="24106220"/>
<accession>R9NXL4</accession>
<reference evidence="2" key="1">
    <citation type="journal article" date="2013" name="Genome Announc.">
        <title>Draft genome sequence of the basidiomycetous yeast-like fungus Pseudozyma hubeiensis SY62, which produces an abundant amount of the biosurfactant mannosylerythritol lipids.</title>
        <authorList>
            <person name="Konishi M."/>
            <person name="Hatada Y."/>
            <person name="Horiuchi J."/>
        </authorList>
    </citation>
    <scope>NUCLEOTIDE SEQUENCE [LARGE SCALE GENOMIC DNA]</scope>
    <source>
        <strain evidence="2">SY62</strain>
    </source>
</reference>
<dbReference type="AlphaFoldDB" id="R9NXL4"/>
<organism evidence="1 2">
    <name type="scientific">Pseudozyma hubeiensis (strain SY62)</name>
    <name type="common">Yeast</name>
    <dbReference type="NCBI Taxonomy" id="1305764"/>
    <lineage>
        <taxon>Eukaryota</taxon>
        <taxon>Fungi</taxon>
        <taxon>Dikarya</taxon>
        <taxon>Basidiomycota</taxon>
        <taxon>Ustilaginomycotina</taxon>
        <taxon>Ustilaginomycetes</taxon>
        <taxon>Ustilaginales</taxon>
        <taxon>Ustilaginaceae</taxon>
        <taxon>Pseudozyma</taxon>
    </lineage>
</organism>
<dbReference type="Proteomes" id="UP000014071">
    <property type="component" value="Unassembled WGS sequence"/>
</dbReference>
<proteinExistence type="predicted"/>
<sequence>MHTSCCFFCRINTSTCHIGEYRVGLPKRSARSDQTLDDISILRHLLARMGCSVAAVARRFRLLTRWNSESCIKAPTPQVQHEQ</sequence>
<dbReference type="EMBL" id="DF238775">
    <property type="protein sequence ID" value="GAC93354.1"/>
    <property type="molecule type" value="Genomic_DNA"/>
</dbReference>
<name>R9NXL4_PSEHS</name>
<protein>
    <submittedName>
        <fullName evidence="1">Uncharacterized protein</fullName>
    </submittedName>
</protein>
<gene>
    <name evidence="1" type="ORF">PHSY_000919</name>
</gene>
<evidence type="ECO:0000313" key="2">
    <source>
        <dbReference type="Proteomes" id="UP000014071"/>
    </source>
</evidence>
<evidence type="ECO:0000313" key="1">
    <source>
        <dbReference type="EMBL" id="GAC93354.1"/>
    </source>
</evidence>
<dbReference type="RefSeq" id="XP_012186941.1">
    <property type="nucleotide sequence ID" value="XM_012331551.1"/>
</dbReference>
<keyword evidence="2" id="KW-1185">Reference proteome</keyword>